<name>A0AAN7MYR3_MYCAM</name>
<evidence type="ECO:0000313" key="3">
    <source>
        <dbReference type="Proteomes" id="UP001333110"/>
    </source>
</evidence>
<evidence type="ECO:0000313" key="2">
    <source>
        <dbReference type="EMBL" id="KAK4816372.1"/>
    </source>
</evidence>
<dbReference type="PANTHER" id="PTHR33332">
    <property type="entry name" value="REVERSE TRANSCRIPTASE DOMAIN-CONTAINING PROTEIN"/>
    <property type="match status" value="1"/>
</dbReference>
<organism evidence="2 3">
    <name type="scientific">Mycteria americana</name>
    <name type="common">Wood stork</name>
    <dbReference type="NCBI Taxonomy" id="33587"/>
    <lineage>
        <taxon>Eukaryota</taxon>
        <taxon>Metazoa</taxon>
        <taxon>Chordata</taxon>
        <taxon>Craniata</taxon>
        <taxon>Vertebrata</taxon>
        <taxon>Euteleostomi</taxon>
        <taxon>Archelosauria</taxon>
        <taxon>Archosauria</taxon>
        <taxon>Dinosauria</taxon>
        <taxon>Saurischia</taxon>
        <taxon>Theropoda</taxon>
        <taxon>Coelurosauria</taxon>
        <taxon>Aves</taxon>
        <taxon>Neognathae</taxon>
        <taxon>Neoaves</taxon>
        <taxon>Aequornithes</taxon>
        <taxon>Ciconiiformes</taxon>
        <taxon>Ciconiidae</taxon>
        <taxon>Mycteria</taxon>
    </lineage>
</organism>
<proteinExistence type="predicted"/>
<dbReference type="Proteomes" id="UP001333110">
    <property type="component" value="Unassembled WGS sequence"/>
</dbReference>
<sequence>MRNAPFFSSPPLSLGNERQENVFAGRLRSPGGKKVETNLQQLLLVKGEKYRTLSWDYLSKCFILKRLLKQSVGICEVNWKFEVKRANVNPVIKKGKKEDPGNCRPVSFTSVHGKVGQQLILETVSRHMKERKVSGSSQNGFMKEKSCLTKLITLYNEVTSLMNRAMDGVYLDFSKAFDIVFHDILIEKLAKYV</sequence>
<keyword evidence="3" id="KW-1185">Reference proteome</keyword>
<accession>A0AAN7MYR3</accession>
<dbReference type="EMBL" id="JAUNZN010000009">
    <property type="protein sequence ID" value="KAK4816372.1"/>
    <property type="molecule type" value="Genomic_DNA"/>
</dbReference>
<protein>
    <recommendedName>
        <fullName evidence="1">Reverse transcriptase domain-containing protein</fullName>
    </recommendedName>
</protein>
<feature type="domain" description="Reverse transcriptase" evidence="1">
    <location>
        <begin position="96"/>
        <end position="191"/>
    </location>
</feature>
<comment type="caution">
    <text evidence="2">The sequence shown here is derived from an EMBL/GenBank/DDBJ whole genome shotgun (WGS) entry which is preliminary data.</text>
</comment>
<dbReference type="Pfam" id="PF00078">
    <property type="entry name" value="RVT_1"/>
    <property type="match status" value="1"/>
</dbReference>
<reference evidence="2 3" key="1">
    <citation type="journal article" date="2023" name="J. Hered.">
        <title>Chromosome-level genome of the wood stork (Mycteria americana) provides insight into avian chromosome evolution.</title>
        <authorList>
            <person name="Flamio R. Jr."/>
            <person name="Ramstad K.M."/>
        </authorList>
    </citation>
    <scope>NUCLEOTIDE SEQUENCE [LARGE SCALE GENOMIC DNA]</scope>
    <source>
        <strain evidence="2">JAX WOST 10</strain>
    </source>
</reference>
<dbReference type="InterPro" id="IPR000477">
    <property type="entry name" value="RT_dom"/>
</dbReference>
<evidence type="ECO:0000259" key="1">
    <source>
        <dbReference type="Pfam" id="PF00078"/>
    </source>
</evidence>
<gene>
    <name evidence="2" type="ORF">QYF61_016276</name>
</gene>
<dbReference type="AlphaFoldDB" id="A0AAN7MYR3"/>